<name>A0AAN7V589_9PEZI</name>
<reference evidence="1 2" key="1">
    <citation type="submission" date="2023-10" db="EMBL/GenBank/DDBJ databases">
        <title>Draft genome sequence of Xylaria bambusicola isolate GMP-LS, the root and basal stem rot pathogen of sugarcane in Indonesia.</title>
        <authorList>
            <person name="Selvaraj P."/>
            <person name="Muralishankar V."/>
            <person name="Muruganantham S."/>
            <person name="Sp S."/>
            <person name="Haryani S."/>
            <person name="Lau K.J.X."/>
            <person name="Naqvi N.I."/>
        </authorList>
    </citation>
    <scope>NUCLEOTIDE SEQUENCE [LARGE SCALE GENOMIC DNA]</scope>
    <source>
        <strain evidence="1">GMP-LS</strain>
    </source>
</reference>
<organism evidence="1 2">
    <name type="scientific">Xylaria bambusicola</name>
    <dbReference type="NCBI Taxonomy" id="326684"/>
    <lineage>
        <taxon>Eukaryota</taxon>
        <taxon>Fungi</taxon>
        <taxon>Dikarya</taxon>
        <taxon>Ascomycota</taxon>
        <taxon>Pezizomycotina</taxon>
        <taxon>Sordariomycetes</taxon>
        <taxon>Xylariomycetidae</taxon>
        <taxon>Xylariales</taxon>
        <taxon>Xylariaceae</taxon>
        <taxon>Xylaria</taxon>
    </lineage>
</organism>
<evidence type="ECO:0000313" key="1">
    <source>
        <dbReference type="EMBL" id="KAK5637679.1"/>
    </source>
</evidence>
<dbReference type="AlphaFoldDB" id="A0AAN7V589"/>
<dbReference type="Proteomes" id="UP001305414">
    <property type="component" value="Unassembled WGS sequence"/>
</dbReference>
<proteinExistence type="predicted"/>
<keyword evidence="2" id="KW-1185">Reference proteome</keyword>
<gene>
    <name evidence="1" type="ORF">RRF57_013394</name>
</gene>
<accession>A0AAN7V589</accession>
<comment type="caution">
    <text evidence="1">The sequence shown here is derived from an EMBL/GenBank/DDBJ whole genome shotgun (WGS) entry which is preliminary data.</text>
</comment>
<protein>
    <submittedName>
        <fullName evidence="1">Uncharacterized protein</fullName>
    </submittedName>
</protein>
<sequence>MTRSADEFRPAQLQLDKPSTELSIQTTLKLVDYNVLTNPDALFYVQAVKKSASVAFDKPNGAELKAVPVTILQLRDAIIRCKDALSSAGLAVK</sequence>
<evidence type="ECO:0000313" key="2">
    <source>
        <dbReference type="Proteomes" id="UP001305414"/>
    </source>
</evidence>
<dbReference type="EMBL" id="JAWHQM010000233">
    <property type="protein sequence ID" value="KAK5637679.1"/>
    <property type="molecule type" value="Genomic_DNA"/>
</dbReference>